<sequence length="107" mass="12060">ASTLHSLKRSYEYVIDNTGIICQQLIKRFEGDIQTKAQDLTRLIQSPIEHKSPVTSPQYTLNVNLLIGGNEAMMHTPVDALTKNLLGLFRNRLGGELPIEINRDKMI</sequence>
<evidence type="ECO:0000313" key="2">
    <source>
        <dbReference type="Proteomes" id="UP000789572"/>
    </source>
</evidence>
<dbReference type="AlphaFoldDB" id="A0A9N9DU37"/>
<evidence type="ECO:0000313" key="1">
    <source>
        <dbReference type="EMBL" id="CAG8647421.1"/>
    </source>
</evidence>
<dbReference type="Proteomes" id="UP000789572">
    <property type="component" value="Unassembled WGS sequence"/>
</dbReference>
<keyword evidence="2" id="KW-1185">Reference proteome</keyword>
<protein>
    <submittedName>
        <fullName evidence="1">3945_t:CDS:1</fullName>
    </submittedName>
</protein>
<feature type="non-terminal residue" evidence="1">
    <location>
        <position position="1"/>
    </location>
</feature>
<comment type="caution">
    <text evidence="1">The sequence shown here is derived from an EMBL/GenBank/DDBJ whole genome shotgun (WGS) entry which is preliminary data.</text>
</comment>
<accession>A0A9N9DU37</accession>
<name>A0A9N9DU37_9GLOM</name>
<reference evidence="1" key="1">
    <citation type="submission" date="2021-06" db="EMBL/GenBank/DDBJ databases">
        <authorList>
            <person name="Kallberg Y."/>
            <person name="Tangrot J."/>
            <person name="Rosling A."/>
        </authorList>
    </citation>
    <scope>NUCLEOTIDE SEQUENCE</scope>
    <source>
        <strain evidence="1">IA702</strain>
    </source>
</reference>
<feature type="non-terminal residue" evidence="1">
    <location>
        <position position="107"/>
    </location>
</feature>
<proteinExistence type="predicted"/>
<gene>
    <name evidence="1" type="ORF">POCULU_LOCUS9760</name>
</gene>
<organism evidence="1 2">
    <name type="scientific">Paraglomus occultum</name>
    <dbReference type="NCBI Taxonomy" id="144539"/>
    <lineage>
        <taxon>Eukaryota</taxon>
        <taxon>Fungi</taxon>
        <taxon>Fungi incertae sedis</taxon>
        <taxon>Mucoromycota</taxon>
        <taxon>Glomeromycotina</taxon>
        <taxon>Glomeromycetes</taxon>
        <taxon>Paraglomerales</taxon>
        <taxon>Paraglomeraceae</taxon>
        <taxon>Paraglomus</taxon>
    </lineage>
</organism>
<dbReference type="EMBL" id="CAJVPJ010004018">
    <property type="protein sequence ID" value="CAG8647421.1"/>
    <property type="molecule type" value="Genomic_DNA"/>
</dbReference>